<sequence>MNKSAGIIPYRINNGHIEFFVGHPGGPYWKNNPYYAFLKGGLEEGEDSFMAAIREFKEESGLSLPSVPFISLGAVKQNSKKTVYAYGVLFDIDPEKCFSNECEVEHPSNSGIKIKIPEIDKYAWMTFDKLKETTNKNHLLFYKEIINYERTQGLYKGIMDENGNIINKK</sequence>
<dbReference type="GO" id="GO:0004081">
    <property type="term" value="F:bis(5'-nucleosyl)-tetraphosphatase (asymmetrical) activity"/>
    <property type="evidence" value="ECO:0007669"/>
    <property type="project" value="TreeGrafter"/>
</dbReference>
<dbReference type="Pfam" id="PF00293">
    <property type="entry name" value="NUDIX"/>
    <property type="match status" value="1"/>
</dbReference>
<dbReference type="InterPro" id="IPR051325">
    <property type="entry name" value="Nudix_hydrolase_domain"/>
</dbReference>
<feature type="domain" description="Nudix hydrolase" evidence="2">
    <location>
        <begin position="1"/>
        <end position="147"/>
    </location>
</feature>
<keyword evidence="1 3" id="KW-0378">Hydrolase</keyword>
<dbReference type="PANTHER" id="PTHR21340:SF7">
    <property type="entry name" value="NUDIX HYDROLASE DOMAIN-CONTAINING PROTEIN"/>
    <property type="match status" value="1"/>
</dbReference>
<dbReference type="InterPro" id="IPR015797">
    <property type="entry name" value="NUDIX_hydrolase-like_dom_sf"/>
</dbReference>
<evidence type="ECO:0000259" key="2">
    <source>
        <dbReference type="PROSITE" id="PS51462"/>
    </source>
</evidence>
<dbReference type="PANTHER" id="PTHR21340">
    <property type="entry name" value="DIADENOSINE 5,5-P1,P4-TETRAPHOSPHATE PYROPHOSPHOHYDROLASE MUTT"/>
    <property type="match status" value="1"/>
</dbReference>
<evidence type="ECO:0000256" key="1">
    <source>
        <dbReference type="ARBA" id="ARBA00022801"/>
    </source>
</evidence>
<organism evidence="3">
    <name type="scientific">Myoviridae sp. ctNQV2</name>
    <dbReference type="NCBI Taxonomy" id="2827683"/>
    <lineage>
        <taxon>Viruses</taxon>
        <taxon>Duplodnaviria</taxon>
        <taxon>Heunggongvirae</taxon>
        <taxon>Uroviricota</taxon>
        <taxon>Caudoviricetes</taxon>
    </lineage>
</organism>
<dbReference type="GO" id="GO:0006167">
    <property type="term" value="P:AMP biosynthetic process"/>
    <property type="evidence" value="ECO:0007669"/>
    <property type="project" value="TreeGrafter"/>
</dbReference>
<dbReference type="EMBL" id="BK032510">
    <property type="protein sequence ID" value="DAF43625.1"/>
    <property type="molecule type" value="Genomic_DNA"/>
</dbReference>
<dbReference type="Gene3D" id="3.90.79.10">
    <property type="entry name" value="Nucleoside Triphosphate Pyrophosphohydrolase"/>
    <property type="match status" value="1"/>
</dbReference>
<name>A0A8S5RYB7_9CAUD</name>
<protein>
    <submittedName>
        <fullName evidence="3">NUDIX hydrolase</fullName>
    </submittedName>
</protein>
<dbReference type="InterPro" id="IPR000086">
    <property type="entry name" value="NUDIX_hydrolase_dom"/>
</dbReference>
<dbReference type="PROSITE" id="PS51462">
    <property type="entry name" value="NUDIX"/>
    <property type="match status" value="1"/>
</dbReference>
<proteinExistence type="predicted"/>
<dbReference type="SUPFAM" id="SSF55811">
    <property type="entry name" value="Nudix"/>
    <property type="match status" value="1"/>
</dbReference>
<reference evidence="3" key="1">
    <citation type="journal article" date="2021" name="Proc. Natl. Acad. Sci. U.S.A.">
        <title>A Catalog of Tens of Thousands of Viruses from Human Metagenomes Reveals Hidden Associations with Chronic Diseases.</title>
        <authorList>
            <person name="Tisza M.J."/>
            <person name="Buck C.B."/>
        </authorList>
    </citation>
    <scope>NUCLEOTIDE SEQUENCE</scope>
    <source>
        <strain evidence="3">CtNQV2</strain>
    </source>
</reference>
<accession>A0A8S5RYB7</accession>
<dbReference type="PROSITE" id="PS00893">
    <property type="entry name" value="NUDIX_BOX"/>
    <property type="match status" value="1"/>
</dbReference>
<evidence type="ECO:0000313" key="3">
    <source>
        <dbReference type="EMBL" id="DAF43625.1"/>
    </source>
</evidence>
<dbReference type="InterPro" id="IPR020084">
    <property type="entry name" value="NUDIX_hydrolase_CS"/>
</dbReference>
<dbReference type="GO" id="GO:0006754">
    <property type="term" value="P:ATP biosynthetic process"/>
    <property type="evidence" value="ECO:0007669"/>
    <property type="project" value="TreeGrafter"/>
</dbReference>